<keyword evidence="3" id="KW-0521">NADP</keyword>
<evidence type="ECO:0000256" key="3">
    <source>
        <dbReference type="ARBA" id="ARBA00022857"/>
    </source>
</evidence>
<proteinExistence type="inferred from homology"/>
<dbReference type="GO" id="GO:0006006">
    <property type="term" value="P:glucose metabolic process"/>
    <property type="evidence" value="ECO:0007669"/>
    <property type="project" value="TreeGrafter"/>
</dbReference>
<dbReference type="FunFam" id="3.40.50.720:FF:000084">
    <property type="entry name" value="Short-chain dehydrogenase reductase"/>
    <property type="match status" value="1"/>
</dbReference>
<sequence>MASASLVLKSRSERQETSTIMNVLSVDFTGKRALVTGAGAGIGRATALRLVELGAEVYALSKTQSKLDSLREENPSIKAICVDLADWEATRKAVMEVTPIHLLVNNAARIEFGPILTVSMEEVDKTMDINVKGVLNVVQVVASDLISRGQKGNIVNVSSTLGHKPAAQTATYAASKAAVESLTKSMALELSSKGIRVNALSPTLVMDTSSGEMYFGQQKDVECSETSLLMARTPQGKLPYRNDIVNGVVYLLSDCSDFVNGHSLPVDGGYLCC</sequence>
<dbReference type="SUPFAM" id="SSF51735">
    <property type="entry name" value="NAD(P)-binding Rossmann-fold domains"/>
    <property type="match status" value="1"/>
</dbReference>
<name>A0A8B7N604_HYAAZ</name>
<dbReference type="PANTHER" id="PTHR44252">
    <property type="entry name" value="D-ERYTHRULOSE REDUCTASE"/>
    <property type="match status" value="1"/>
</dbReference>
<reference evidence="8" key="1">
    <citation type="submission" date="2025-08" db="UniProtKB">
        <authorList>
            <consortium name="RefSeq"/>
        </authorList>
    </citation>
    <scope>IDENTIFICATION</scope>
    <source>
        <tissue evidence="8">Whole organism</tissue>
    </source>
</reference>
<dbReference type="GO" id="GO:0004090">
    <property type="term" value="F:carbonyl reductase (NADPH) activity"/>
    <property type="evidence" value="ECO:0007669"/>
    <property type="project" value="TreeGrafter"/>
</dbReference>
<dbReference type="Gene3D" id="3.40.50.720">
    <property type="entry name" value="NAD(P)-binding Rossmann-like Domain"/>
    <property type="match status" value="1"/>
</dbReference>
<dbReference type="InterPro" id="IPR051737">
    <property type="entry name" value="L-xylulose/Carbonyl_redctase"/>
</dbReference>
<dbReference type="OMA" id="MEWAQYN"/>
<dbReference type="Pfam" id="PF00106">
    <property type="entry name" value="adh_short"/>
    <property type="match status" value="1"/>
</dbReference>
<comment type="similarity">
    <text evidence="1 5">Belongs to the short-chain dehydrogenases/reductases (SDR) family.</text>
</comment>
<evidence type="ECO:0000256" key="4">
    <source>
        <dbReference type="ARBA" id="ARBA00023002"/>
    </source>
</evidence>
<dbReference type="AlphaFoldDB" id="A0A8B7N604"/>
<dbReference type="GO" id="GO:0006629">
    <property type="term" value="P:lipid metabolic process"/>
    <property type="evidence" value="ECO:0007669"/>
    <property type="project" value="UniProtKB-ARBA"/>
</dbReference>
<dbReference type="OrthoDB" id="1393670at2759"/>
<gene>
    <name evidence="8" type="primary">LOC108666856</name>
</gene>
<dbReference type="SMART" id="SM00822">
    <property type="entry name" value="PKS_KR"/>
    <property type="match status" value="1"/>
</dbReference>
<evidence type="ECO:0000259" key="6">
    <source>
        <dbReference type="SMART" id="SM00822"/>
    </source>
</evidence>
<comment type="subunit">
    <text evidence="2">Homotetramer.</text>
</comment>
<dbReference type="PANTHER" id="PTHR44252:SF3">
    <property type="entry name" value="D-ERYTHRULOSE REDUCTASE-RELATED"/>
    <property type="match status" value="1"/>
</dbReference>
<keyword evidence="4" id="KW-0560">Oxidoreductase</keyword>
<keyword evidence="7" id="KW-1185">Reference proteome</keyword>
<evidence type="ECO:0000256" key="2">
    <source>
        <dbReference type="ARBA" id="ARBA00011881"/>
    </source>
</evidence>
<dbReference type="GO" id="GO:0050038">
    <property type="term" value="F:L-xylulose reductase (NADPH) activity"/>
    <property type="evidence" value="ECO:0007669"/>
    <property type="project" value="TreeGrafter"/>
</dbReference>
<dbReference type="GO" id="GO:0005997">
    <property type="term" value="P:xylulose metabolic process"/>
    <property type="evidence" value="ECO:0007669"/>
    <property type="project" value="TreeGrafter"/>
</dbReference>
<organism evidence="7 8">
    <name type="scientific">Hyalella azteca</name>
    <name type="common">Amphipod</name>
    <dbReference type="NCBI Taxonomy" id="294128"/>
    <lineage>
        <taxon>Eukaryota</taxon>
        <taxon>Metazoa</taxon>
        <taxon>Ecdysozoa</taxon>
        <taxon>Arthropoda</taxon>
        <taxon>Crustacea</taxon>
        <taxon>Multicrustacea</taxon>
        <taxon>Malacostraca</taxon>
        <taxon>Eumalacostraca</taxon>
        <taxon>Peracarida</taxon>
        <taxon>Amphipoda</taxon>
        <taxon>Senticaudata</taxon>
        <taxon>Talitrida</taxon>
        <taxon>Talitroidea</taxon>
        <taxon>Hyalellidae</taxon>
        <taxon>Hyalella</taxon>
    </lineage>
</organism>
<evidence type="ECO:0000256" key="5">
    <source>
        <dbReference type="RuleBase" id="RU000363"/>
    </source>
</evidence>
<dbReference type="InterPro" id="IPR036291">
    <property type="entry name" value="NAD(P)-bd_dom_sf"/>
</dbReference>
<dbReference type="Proteomes" id="UP000694843">
    <property type="component" value="Unplaced"/>
</dbReference>
<dbReference type="InterPro" id="IPR002347">
    <property type="entry name" value="SDR_fam"/>
</dbReference>
<protein>
    <submittedName>
        <fullName evidence="8">L-xylulose reductase isoform X1</fullName>
    </submittedName>
</protein>
<evidence type="ECO:0000256" key="1">
    <source>
        <dbReference type="ARBA" id="ARBA00006484"/>
    </source>
</evidence>
<accession>A0A8B7N604</accession>
<dbReference type="InterPro" id="IPR020904">
    <property type="entry name" value="Sc_DH/Rdtase_CS"/>
</dbReference>
<evidence type="ECO:0000313" key="8">
    <source>
        <dbReference type="RefSeq" id="XP_018009281.1"/>
    </source>
</evidence>
<dbReference type="InterPro" id="IPR057326">
    <property type="entry name" value="KR_dom"/>
</dbReference>
<dbReference type="PRINTS" id="PR00080">
    <property type="entry name" value="SDRFAMILY"/>
</dbReference>
<dbReference type="KEGG" id="hazt:108666856"/>
<dbReference type="PRINTS" id="PR00081">
    <property type="entry name" value="GDHRDH"/>
</dbReference>
<dbReference type="PROSITE" id="PS00061">
    <property type="entry name" value="ADH_SHORT"/>
    <property type="match status" value="1"/>
</dbReference>
<evidence type="ECO:0000313" key="7">
    <source>
        <dbReference type="Proteomes" id="UP000694843"/>
    </source>
</evidence>
<feature type="domain" description="Ketoreductase" evidence="6">
    <location>
        <begin position="31"/>
        <end position="203"/>
    </location>
</feature>
<dbReference type="RefSeq" id="XP_018009281.1">
    <property type="nucleotide sequence ID" value="XM_018153792.2"/>
</dbReference>
<dbReference type="GeneID" id="108666856"/>